<sequence>MSKPPATTLRLYLPAGWPGRQTRCEWLLLNAGGARLQSGNGEPRHWPAADRCELVLTAEQCLLATVSLPKTARARTAEVIGYALEEQLLGDAANEHFVVGSPAGHAAATDGTATGTAVWAIARSRLQALLATLRALGYEPQRLISELQLLPASTNWTLCLKPQAGFLRTASEAGCSFDLAGGPNVPEAPDALHEPPAELRLAVAAARKAGTLPAAIEIHLAPGVSIDAARLQAWQATLGLPLQPAGEYDWRNQPGHDARNLLTGEFAPPRTAGEGWGTLRPALWLGGLALLIYSLFSFGEWAWLNREETRLRQQMTAQFRSSFPQAQTIVDPPLQMQRLHDQLRREHGQPGADDFLSLLAAASASLPNPAQLRLITYATGRLELTLTLADAGAVEHLRDSLTRRGFDVVIRDTRPASGSAGAAIEAVLALRSHP</sequence>
<evidence type="ECO:0000259" key="11">
    <source>
        <dbReference type="Pfam" id="PF05134"/>
    </source>
</evidence>
<evidence type="ECO:0000256" key="5">
    <source>
        <dbReference type="ARBA" id="ARBA00022519"/>
    </source>
</evidence>
<feature type="domain" description="GspL cytoplasmic actin-ATPase-like" evidence="11">
    <location>
        <begin position="46"/>
        <end position="178"/>
    </location>
</feature>
<evidence type="ECO:0000313" key="13">
    <source>
        <dbReference type="EMBL" id="SMB25913.1"/>
    </source>
</evidence>
<keyword evidence="14" id="KW-1185">Reference proteome</keyword>
<keyword evidence="7" id="KW-0653">Protein transport</keyword>
<keyword evidence="3" id="KW-0813">Transport</keyword>
<evidence type="ECO:0000256" key="8">
    <source>
        <dbReference type="ARBA" id="ARBA00022989"/>
    </source>
</evidence>
<accession>A0A7Z7HQX6</accession>
<evidence type="ECO:0000259" key="12">
    <source>
        <dbReference type="Pfam" id="PF12693"/>
    </source>
</evidence>
<proteinExistence type="inferred from homology"/>
<reference evidence="13" key="1">
    <citation type="submission" date="2017-03" db="EMBL/GenBank/DDBJ databases">
        <authorList>
            <consortium name="AG Boll"/>
        </authorList>
    </citation>
    <scope>NUCLEOTIDE SEQUENCE [LARGE SCALE GENOMIC DNA]</scope>
    <source>
        <strain evidence="13">Chol</strain>
    </source>
</reference>
<keyword evidence="9 10" id="KW-0472">Membrane</keyword>
<dbReference type="GO" id="GO:0015627">
    <property type="term" value="C:type II protein secretion system complex"/>
    <property type="evidence" value="ECO:0007669"/>
    <property type="project" value="InterPro"/>
</dbReference>
<evidence type="ECO:0000256" key="1">
    <source>
        <dbReference type="ARBA" id="ARBA00004377"/>
    </source>
</evidence>
<gene>
    <name evidence="13" type="ORF">SDENCHOL_20009</name>
</gene>
<dbReference type="NCBIfam" id="TIGR01709">
    <property type="entry name" value="typeII_sec_gspL"/>
    <property type="match status" value="1"/>
</dbReference>
<keyword evidence="5" id="KW-0997">Cell inner membrane</keyword>
<dbReference type="CDD" id="cd24017">
    <property type="entry name" value="ASKHA_T2SSL_N"/>
    <property type="match status" value="1"/>
</dbReference>
<keyword evidence="6 10" id="KW-0812">Transmembrane</keyword>
<evidence type="ECO:0000256" key="4">
    <source>
        <dbReference type="ARBA" id="ARBA00022475"/>
    </source>
</evidence>
<dbReference type="Gene3D" id="3.30.420.380">
    <property type="match status" value="1"/>
</dbReference>
<comment type="subcellular location">
    <subcellularLocation>
        <location evidence="1">Cell inner membrane</location>
        <topology evidence="1">Single-pass membrane protein</topology>
    </subcellularLocation>
</comment>
<comment type="similarity">
    <text evidence="2">Belongs to the GSP L family.</text>
</comment>
<name>A0A7Z7HQX6_9PROT</name>
<evidence type="ECO:0000256" key="10">
    <source>
        <dbReference type="SAM" id="Phobius"/>
    </source>
</evidence>
<dbReference type="GO" id="GO:0005886">
    <property type="term" value="C:plasma membrane"/>
    <property type="evidence" value="ECO:0007669"/>
    <property type="project" value="UniProtKB-SubCell"/>
</dbReference>
<dbReference type="GO" id="GO:0015628">
    <property type="term" value="P:protein secretion by the type II secretion system"/>
    <property type="evidence" value="ECO:0007669"/>
    <property type="project" value="InterPro"/>
</dbReference>
<evidence type="ECO:0000313" key="14">
    <source>
        <dbReference type="Proteomes" id="UP000242886"/>
    </source>
</evidence>
<dbReference type="RefSeq" id="WP_154716559.1">
    <property type="nucleotide sequence ID" value="NZ_LT837803.1"/>
</dbReference>
<keyword evidence="4" id="KW-1003">Cell membrane</keyword>
<dbReference type="AlphaFoldDB" id="A0A7Z7HQX6"/>
<dbReference type="InterPro" id="IPR043129">
    <property type="entry name" value="ATPase_NBD"/>
</dbReference>
<dbReference type="Pfam" id="PF12693">
    <property type="entry name" value="GspL_C"/>
    <property type="match status" value="1"/>
</dbReference>
<keyword evidence="8 10" id="KW-1133">Transmembrane helix</keyword>
<dbReference type="InterPro" id="IPR024230">
    <property type="entry name" value="GspL_cyto_dom"/>
</dbReference>
<protein>
    <submittedName>
        <fullName evidence="13">General secretion pathway protein L</fullName>
    </submittedName>
</protein>
<dbReference type="InterPro" id="IPR007812">
    <property type="entry name" value="T2SS_protein-GspL"/>
</dbReference>
<feature type="domain" description="GspL periplasmic" evidence="12">
    <location>
        <begin position="275"/>
        <end position="409"/>
    </location>
</feature>
<dbReference type="GO" id="GO:0009276">
    <property type="term" value="C:Gram-negative-bacterium-type cell wall"/>
    <property type="evidence" value="ECO:0007669"/>
    <property type="project" value="InterPro"/>
</dbReference>
<evidence type="ECO:0000256" key="6">
    <source>
        <dbReference type="ARBA" id="ARBA00022692"/>
    </source>
</evidence>
<evidence type="ECO:0000256" key="9">
    <source>
        <dbReference type="ARBA" id="ARBA00023136"/>
    </source>
</evidence>
<evidence type="ECO:0000256" key="2">
    <source>
        <dbReference type="ARBA" id="ARBA00005318"/>
    </source>
</evidence>
<dbReference type="EMBL" id="LT837803">
    <property type="protein sequence ID" value="SMB25913.1"/>
    <property type="molecule type" value="Genomic_DNA"/>
</dbReference>
<evidence type="ECO:0000256" key="3">
    <source>
        <dbReference type="ARBA" id="ARBA00022448"/>
    </source>
</evidence>
<dbReference type="PIRSF" id="PIRSF015761">
    <property type="entry name" value="Protein_L"/>
    <property type="match status" value="1"/>
</dbReference>
<dbReference type="Pfam" id="PF05134">
    <property type="entry name" value="T2SSL"/>
    <property type="match status" value="1"/>
</dbReference>
<feature type="transmembrane region" description="Helical" evidence="10">
    <location>
        <begin position="282"/>
        <end position="304"/>
    </location>
</feature>
<dbReference type="InterPro" id="IPR025691">
    <property type="entry name" value="GspL_pp_dom"/>
</dbReference>
<organism evidence="13 14">
    <name type="scientific">Sterolibacterium denitrificans</name>
    <dbReference type="NCBI Taxonomy" id="157592"/>
    <lineage>
        <taxon>Bacteria</taxon>
        <taxon>Pseudomonadati</taxon>
        <taxon>Pseudomonadota</taxon>
        <taxon>Betaproteobacteria</taxon>
        <taxon>Nitrosomonadales</taxon>
        <taxon>Sterolibacteriaceae</taxon>
        <taxon>Sterolibacterium</taxon>
    </lineage>
</organism>
<dbReference type="SUPFAM" id="SSF53067">
    <property type="entry name" value="Actin-like ATPase domain"/>
    <property type="match status" value="1"/>
</dbReference>
<evidence type="ECO:0000256" key="7">
    <source>
        <dbReference type="ARBA" id="ARBA00022927"/>
    </source>
</evidence>
<dbReference type="Proteomes" id="UP000242886">
    <property type="component" value="Chromosome SDENCHOL"/>
</dbReference>